<comment type="catalytic activity">
    <reaction evidence="1 15">
        <text>alpha-D-galactose 1-phosphate + UDP-alpha-D-glucose = alpha-D-glucose 1-phosphate + UDP-alpha-D-galactose</text>
        <dbReference type="Rhea" id="RHEA:13989"/>
        <dbReference type="ChEBI" id="CHEBI:58336"/>
        <dbReference type="ChEBI" id="CHEBI:58601"/>
        <dbReference type="ChEBI" id="CHEBI:58885"/>
        <dbReference type="ChEBI" id="CHEBI:66914"/>
        <dbReference type="EC" id="2.7.7.12"/>
    </reaction>
</comment>
<keyword evidence="19" id="KW-1185">Reference proteome</keyword>
<dbReference type="EC" id="2.7.7.12" evidence="4 12"/>
<feature type="domain" description="Galactose-1-phosphate uridyl transferase C-terminal" evidence="17">
    <location>
        <begin position="207"/>
        <end position="316"/>
    </location>
</feature>
<feature type="active site" description="Tele-UMP-histidine intermediate" evidence="13">
    <location>
        <position position="188"/>
    </location>
</feature>
<evidence type="ECO:0000256" key="7">
    <source>
        <dbReference type="ARBA" id="ARBA00022695"/>
    </source>
</evidence>
<dbReference type="Gene3D" id="3.30.428.10">
    <property type="entry name" value="HIT-like"/>
    <property type="match status" value="2"/>
</dbReference>
<evidence type="ECO:0000256" key="3">
    <source>
        <dbReference type="ARBA" id="ARBA00010951"/>
    </source>
</evidence>
<dbReference type="InterPro" id="IPR001937">
    <property type="entry name" value="GalP_UDPtransf1"/>
</dbReference>
<evidence type="ECO:0000259" key="17">
    <source>
        <dbReference type="Pfam" id="PF02744"/>
    </source>
</evidence>
<evidence type="ECO:0000256" key="9">
    <source>
        <dbReference type="ARBA" id="ARBA00022833"/>
    </source>
</evidence>
<sequence length="359" mass="40430">MPTPVRGRLADDREILLYDSDTGLGVDRRDLPRRSPLPVTTVRRDPRTGDRVIVAPARQERTYHPPRQMCPLCPDPDGRSSEIPAADYRVAVLENRFPALSTVGVPYRAVPEANPLRVEELGTGRCEVVCFSSDHDGSFAALSDEHARLMIDVWAHRTAELFARDDIAEVYCFENRGAEIGVTLAHPHGQIYGYPFRTRRTRDLLRTAAAYRAEHGTDLFESILADEIADRTRLLVRTEHTTAFVPFAARWPVEVHVYPNRHVRNLIDLTAAEADDLALVYLTVLRAFDALYARPLPYIASWHQYRADAEEGYLHAELFSVRRSADKLKYLAGSESGRDAFLNDKTPETIAADLRAVIA</sequence>
<feature type="binding site" evidence="14">
    <location>
        <position position="186"/>
    </location>
    <ligand>
        <name>Zn(2+)</name>
        <dbReference type="ChEBI" id="CHEBI:29105"/>
    </ligand>
</feature>
<comment type="similarity">
    <text evidence="3 15">Belongs to the galactose-1-phosphate uridylyltransferase type 1 family.</text>
</comment>
<dbReference type="GO" id="GO:0033499">
    <property type="term" value="P:galactose catabolic process via UDP-galactose, Leloir pathway"/>
    <property type="evidence" value="ECO:0007669"/>
    <property type="project" value="TreeGrafter"/>
</dbReference>
<evidence type="ECO:0000256" key="11">
    <source>
        <dbReference type="ARBA" id="ARBA00023277"/>
    </source>
</evidence>
<keyword evidence="9 14" id="KW-0862">Zinc</keyword>
<evidence type="ECO:0000256" key="5">
    <source>
        <dbReference type="ARBA" id="ARBA00016340"/>
    </source>
</evidence>
<dbReference type="InterPro" id="IPR036265">
    <property type="entry name" value="HIT-like_sf"/>
</dbReference>
<dbReference type="GO" id="GO:0008270">
    <property type="term" value="F:zinc ion binding"/>
    <property type="evidence" value="ECO:0007669"/>
    <property type="project" value="InterPro"/>
</dbReference>
<gene>
    <name evidence="18" type="primary">galT</name>
    <name evidence="18" type="ORF">EBN03_06940</name>
</gene>
<evidence type="ECO:0000313" key="19">
    <source>
        <dbReference type="Proteomes" id="UP000279275"/>
    </source>
</evidence>
<evidence type="ECO:0000259" key="16">
    <source>
        <dbReference type="Pfam" id="PF01087"/>
    </source>
</evidence>
<dbReference type="NCBIfam" id="TIGR00209">
    <property type="entry name" value="galT_1"/>
    <property type="match status" value="1"/>
</dbReference>
<evidence type="ECO:0000256" key="15">
    <source>
        <dbReference type="RuleBase" id="RU000506"/>
    </source>
</evidence>
<keyword evidence="8 14" id="KW-0479">Metal-binding</keyword>
<keyword evidence="7 15" id="KW-0548">Nucleotidyltransferase</keyword>
<dbReference type="GO" id="GO:0008108">
    <property type="term" value="F:UDP-glucose:hexose-1-phosphate uridylyltransferase activity"/>
    <property type="evidence" value="ECO:0007669"/>
    <property type="project" value="UniProtKB-UniRule"/>
</dbReference>
<feature type="binding site" evidence="14">
    <location>
        <position position="73"/>
    </location>
    <ligand>
        <name>Zn(2+)</name>
        <dbReference type="ChEBI" id="CHEBI:29105"/>
    </ligand>
</feature>
<dbReference type="PANTHER" id="PTHR11943:SF1">
    <property type="entry name" value="GALACTOSE-1-PHOSPHATE URIDYLYLTRANSFERASE"/>
    <property type="match status" value="1"/>
</dbReference>
<evidence type="ECO:0000256" key="8">
    <source>
        <dbReference type="ARBA" id="ARBA00022723"/>
    </source>
</evidence>
<keyword evidence="10 15" id="KW-0299">Galactose metabolism</keyword>
<feature type="binding site" evidence="14">
    <location>
        <position position="135"/>
    </location>
    <ligand>
        <name>Zn(2+)</name>
        <dbReference type="ChEBI" id="CHEBI:29105"/>
    </ligand>
</feature>
<dbReference type="Pfam" id="PF02744">
    <property type="entry name" value="GalP_UDP_tr_C"/>
    <property type="match status" value="1"/>
</dbReference>
<proteinExistence type="inferred from homology"/>
<accession>A0A3M2LBI3</accession>
<evidence type="ECO:0000313" key="18">
    <source>
        <dbReference type="EMBL" id="RMI34436.1"/>
    </source>
</evidence>
<comment type="pathway">
    <text evidence="2 15">Carbohydrate metabolism; galactose metabolism.</text>
</comment>
<evidence type="ECO:0000256" key="10">
    <source>
        <dbReference type="ARBA" id="ARBA00023144"/>
    </source>
</evidence>
<evidence type="ECO:0000256" key="2">
    <source>
        <dbReference type="ARBA" id="ARBA00004947"/>
    </source>
</evidence>
<evidence type="ECO:0000256" key="1">
    <source>
        <dbReference type="ARBA" id="ARBA00001107"/>
    </source>
</evidence>
<organism evidence="18 19">
    <name type="scientific">Nocardia stercoris</name>
    <dbReference type="NCBI Taxonomy" id="2483361"/>
    <lineage>
        <taxon>Bacteria</taxon>
        <taxon>Bacillati</taxon>
        <taxon>Actinomycetota</taxon>
        <taxon>Actinomycetes</taxon>
        <taxon>Mycobacteriales</taxon>
        <taxon>Nocardiaceae</taxon>
        <taxon>Nocardia</taxon>
    </lineage>
</organism>
<dbReference type="OrthoDB" id="9769064at2"/>
<protein>
    <recommendedName>
        <fullName evidence="5 12">Galactose-1-phosphate uridylyltransferase</fullName>
        <ecNumber evidence="4 12">2.7.7.12</ecNumber>
    </recommendedName>
</protein>
<dbReference type="GO" id="GO:0005737">
    <property type="term" value="C:cytoplasm"/>
    <property type="evidence" value="ECO:0007669"/>
    <property type="project" value="TreeGrafter"/>
</dbReference>
<dbReference type="Proteomes" id="UP000279275">
    <property type="component" value="Unassembled WGS sequence"/>
</dbReference>
<dbReference type="Pfam" id="PF01087">
    <property type="entry name" value="GalP_UDP_transf"/>
    <property type="match status" value="1"/>
</dbReference>
<name>A0A3M2LBI3_9NOCA</name>
<dbReference type="AlphaFoldDB" id="A0A3M2LBI3"/>
<dbReference type="PANTHER" id="PTHR11943">
    <property type="entry name" value="GALACTOSE-1-PHOSPHATE URIDYLYLTRANSFERASE"/>
    <property type="match status" value="1"/>
</dbReference>
<comment type="cofactor">
    <cofactor evidence="14">
        <name>Zn(2+)</name>
        <dbReference type="ChEBI" id="CHEBI:29105"/>
    </cofactor>
    <text evidence="14">Binds 1 zinc ion per subunit.</text>
</comment>
<dbReference type="InterPro" id="IPR005849">
    <property type="entry name" value="GalP_Utransf_N"/>
</dbReference>
<dbReference type="InterPro" id="IPR019779">
    <property type="entry name" value="GalP_UDPtransf1_His-AS"/>
</dbReference>
<feature type="binding site" evidence="14">
    <location>
        <position position="70"/>
    </location>
    <ligand>
        <name>Zn(2+)</name>
        <dbReference type="ChEBI" id="CHEBI:29105"/>
    </ligand>
</feature>
<reference evidence="18 19" key="1">
    <citation type="submission" date="2018-10" db="EMBL/GenBank/DDBJ databases">
        <title>Isolation from cow dung.</title>
        <authorList>
            <person name="Ling L."/>
        </authorList>
    </citation>
    <scope>NUCLEOTIDE SEQUENCE [LARGE SCALE GENOMIC DNA]</scope>
    <source>
        <strain evidence="18 19">NEAU-LL90</strain>
    </source>
</reference>
<dbReference type="UniPathway" id="UPA00214"/>
<evidence type="ECO:0000256" key="13">
    <source>
        <dbReference type="PIRSR" id="PIRSR000808-1"/>
    </source>
</evidence>
<dbReference type="PROSITE" id="PS00117">
    <property type="entry name" value="GAL_P_UDP_TRANSF_I"/>
    <property type="match status" value="1"/>
</dbReference>
<dbReference type="SUPFAM" id="SSF54197">
    <property type="entry name" value="HIT-like"/>
    <property type="match status" value="2"/>
</dbReference>
<evidence type="ECO:0000256" key="6">
    <source>
        <dbReference type="ARBA" id="ARBA00022679"/>
    </source>
</evidence>
<evidence type="ECO:0000256" key="12">
    <source>
        <dbReference type="NCBIfam" id="TIGR00209"/>
    </source>
</evidence>
<dbReference type="PIRSF" id="PIRSF000808">
    <property type="entry name" value="GalT"/>
    <property type="match status" value="1"/>
</dbReference>
<dbReference type="InterPro" id="IPR005850">
    <property type="entry name" value="GalP_Utransf_C"/>
</dbReference>
<comment type="caution">
    <text evidence="18">The sequence shown here is derived from an EMBL/GenBank/DDBJ whole genome shotgun (WGS) entry which is preliminary data.</text>
</comment>
<evidence type="ECO:0000256" key="4">
    <source>
        <dbReference type="ARBA" id="ARBA00012384"/>
    </source>
</evidence>
<keyword evidence="11 15" id="KW-0119">Carbohydrate metabolism</keyword>
<evidence type="ECO:0000256" key="14">
    <source>
        <dbReference type="PIRSR" id="PIRSR000808-3"/>
    </source>
</evidence>
<keyword evidence="6 15" id="KW-0808">Transferase</keyword>
<dbReference type="EMBL" id="RFFH01000002">
    <property type="protein sequence ID" value="RMI34436.1"/>
    <property type="molecule type" value="Genomic_DNA"/>
</dbReference>
<feature type="domain" description="Galactose-1-phosphate uridyl transferase N-terminal" evidence="16">
    <location>
        <begin position="48"/>
        <end position="197"/>
    </location>
</feature>